<organism evidence="1 2">
    <name type="scientific">Protea cynaroides</name>
    <dbReference type="NCBI Taxonomy" id="273540"/>
    <lineage>
        <taxon>Eukaryota</taxon>
        <taxon>Viridiplantae</taxon>
        <taxon>Streptophyta</taxon>
        <taxon>Embryophyta</taxon>
        <taxon>Tracheophyta</taxon>
        <taxon>Spermatophyta</taxon>
        <taxon>Magnoliopsida</taxon>
        <taxon>Proteales</taxon>
        <taxon>Proteaceae</taxon>
        <taxon>Protea</taxon>
    </lineage>
</organism>
<sequence>MHGSTERDEHGNRAGVCSPIDVGVGLPDLSTLPQLVVEGGSSPLLSYVAVWREPAISMQGGNLAVRKNETLTLLSHVGVGFSKGSANRDFLKEVQSGSTEVDVTGVVASEEGSLGFGNSGSGRIEEVSNSGQRVIQPFPLDSNECPQQLLFHSKNCKVKERPSGRHIWQCSRTVLLSAFSGRGVCFTLNFPLSAPRVKRVSARSKTSRRKREGSWSSFILYTFSGTVDQT</sequence>
<name>A0A9Q0KNK0_9MAGN</name>
<keyword evidence="2" id="KW-1185">Reference proteome</keyword>
<dbReference type="Proteomes" id="UP001141806">
    <property type="component" value="Unassembled WGS sequence"/>
</dbReference>
<dbReference type="EMBL" id="JAMYWD010000004">
    <property type="protein sequence ID" value="KAJ4973811.1"/>
    <property type="molecule type" value="Genomic_DNA"/>
</dbReference>
<dbReference type="AlphaFoldDB" id="A0A9Q0KNK0"/>
<comment type="caution">
    <text evidence="1">The sequence shown here is derived from an EMBL/GenBank/DDBJ whole genome shotgun (WGS) entry which is preliminary data.</text>
</comment>
<reference evidence="1" key="1">
    <citation type="journal article" date="2023" name="Plant J.">
        <title>The genome of the king protea, Protea cynaroides.</title>
        <authorList>
            <person name="Chang J."/>
            <person name="Duong T.A."/>
            <person name="Schoeman C."/>
            <person name="Ma X."/>
            <person name="Roodt D."/>
            <person name="Barker N."/>
            <person name="Li Z."/>
            <person name="Van de Peer Y."/>
            <person name="Mizrachi E."/>
        </authorList>
    </citation>
    <scope>NUCLEOTIDE SEQUENCE</scope>
    <source>
        <tissue evidence="1">Young leaves</tissue>
    </source>
</reference>
<gene>
    <name evidence="1" type="ORF">NE237_006985</name>
</gene>
<evidence type="ECO:0000313" key="2">
    <source>
        <dbReference type="Proteomes" id="UP001141806"/>
    </source>
</evidence>
<protein>
    <submittedName>
        <fullName evidence="1">Uncharacterized protein</fullName>
    </submittedName>
</protein>
<evidence type="ECO:0000313" key="1">
    <source>
        <dbReference type="EMBL" id="KAJ4973811.1"/>
    </source>
</evidence>
<accession>A0A9Q0KNK0</accession>
<proteinExistence type="predicted"/>